<organism evidence="1 2">
    <name type="scientific">Amedibacillus dolichus DSM 3991</name>
    <dbReference type="NCBI Taxonomy" id="428127"/>
    <lineage>
        <taxon>Bacteria</taxon>
        <taxon>Bacillati</taxon>
        <taxon>Bacillota</taxon>
        <taxon>Erysipelotrichia</taxon>
        <taxon>Erysipelotrichales</taxon>
        <taxon>Erysipelotrichaceae</taxon>
        <taxon>Amedibacillus</taxon>
    </lineage>
</organism>
<name>A8REG2_9FIRM</name>
<dbReference type="EMBL" id="ABAW02000024">
    <property type="protein sequence ID" value="EDP10535.1"/>
    <property type="molecule type" value="Genomic_DNA"/>
</dbReference>
<dbReference type="HOGENOM" id="CLU_3328032_0_0_9"/>
<protein>
    <submittedName>
        <fullName evidence="1">Uncharacterized protein</fullName>
    </submittedName>
</protein>
<evidence type="ECO:0000313" key="1">
    <source>
        <dbReference type="EMBL" id="EDP10535.1"/>
    </source>
</evidence>
<gene>
    <name evidence="1" type="ORF">EUBDOL_01785</name>
</gene>
<dbReference type="Proteomes" id="UP000004090">
    <property type="component" value="Unassembled WGS sequence"/>
</dbReference>
<comment type="caution">
    <text evidence="1">The sequence shown here is derived from an EMBL/GenBank/DDBJ whole genome shotgun (WGS) entry which is preliminary data.</text>
</comment>
<reference evidence="1 2" key="1">
    <citation type="submission" date="2007-09" db="EMBL/GenBank/DDBJ databases">
        <title>Draft genome sequence of Eubacterium dolichum (DSM 3991).</title>
        <authorList>
            <person name="Sudarsanam P."/>
            <person name="Ley R."/>
            <person name="Guruge J."/>
            <person name="Turnbaugh P.J."/>
            <person name="Mahowald M."/>
            <person name="Liep D."/>
            <person name="Gordon J."/>
        </authorList>
    </citation>
    <scope>NUCLEOTIDE SEQUENCE [LARGE SCALE GENOMIC DNA]</scope>
    <source>
        <strain evidence="1 2">DSM 3991</strain>
    </source>
</reference>
<accession>A8REG2</accession>
<sequence>MLLTIRYPSYQSYDKYCQTKTLRIQQDAFFFLIYTCSL</sequence>
<reference evidence="1 2" key="2">
    <citation type="submission" date="2007-09" db="EMBL/GenBank/DDBJ databases">
        <authorList>
            <person name="Fulton L."/>
            <person name="Clifton S."/>
            <person name="Fulton B."/>
            <person name="Xu J."/>
            <person name="Minx P."/>
            <person name="Pepin K.H."/>
            <person name="Johnson M."/>
            <person name="Thiruvilangam P."/>
            <person name="Bhonagiri V."/>
            <person name="Nash W.E."/>
            <person name="Mardis E.R."/>
            <person name="Wilson R.K."/>
        </authorList>
    </citation>
    <scope>NUCLEOTIDE SEQUENCE [LARGE SCALE GENOMIC DNA]</scope>
    <source>
        <strain evidence="1 2">DSM 3991</strain>
    </source>
</reference>
<proteinExistence type="predicted"/>
<dbReference type="AlphaFoldDB" id="A8REG2"/>
<evidence type="ECO:0000313" key="2">
    <source>
        <dbReference type="Proteomes" id="UP000004090"/>
    </source>
</evidence>